<dbReference type="SMART" id="SM00490">
    <property type="entry name" value="HELICc"/>
    <property type="match status" value="1"/>
</dbReference>
<evidence type="ECO:0000256" key="5">
    <source>
        <dbReference type="ARBA" id="ARBA00022806"/>
    </source>
</evidence>
<keyword evidence="6" id="KW-0067">ATP-binding</keyword>
<dbReference type="InterPro" id="IPR001650">
    <property type="entry name" value="Helicase_C-like"/>
</dbReference>
<dbReference type="Gene3D" id="1.20.120.1080">
    <property type="match status" value="1"/>
</dbReference>
<evidence type="ECO:0000256" key="1">
    <source>
        <dbReference type="ARBA" id="ARBA00008792"/>
    </source>
</evidence>
<dbReference type="PROSITE" id="PS51194">
    <property type="entry name" value="HELICASE_CTER"/>
    <property type="match status" value="1"/>
</dbReference>
<reference evidence="10 11" key="1">
    <citation type="submission" date="2024-09" db="EMBL/GenBank/DDBJ databases">
        <title>Rethinking Asexuality: The Enigmatic Case of Functional Sexual Genes in Lepraria (Stereocaulaceae).</title>
        <authorList>
            <person name="Doellman M."/>
            <person name="Sun Y."/>
            <person name="Barcenas-Pena A."/>
            <person name="Lumbsch H.T."/>
            <person name="Grewe F."/>
        </authorList>
    </citation>
    <scope>NUCLEOTIDE SEQUENCE [LARGE SCALE GENOMIC DNA]</scope>
    <source>
        <strain evidence="10 11">Grewe 0041</strain>
    </source>
</reference>
<dbReference type="EC" id="3.6.4.13" evidence="2"/>
<name>A0ABR4AX42_9LECA</name>
<dbReference type="CDD" id="cd17917">
    <property type="entry name" value="DEXHc_RHA-like"/>
    <property type="match status" value="1"/>
</dbReference>
<feature type="domain" description="Helicase C-terminal" evidence="9">
    <location>
        <begin position="847"/>
        <end position="1019"/>
    </location>
</feature>
<comment type="similarity">
    <text evidence="1">Belongs to the DEAD box helicase family. DEAH subfamily.</text>
</comment>
<organism evidence="10 11">
    <name type="scientific">Lepraria finkii</name>
    <dbReference type="NCBI Taxonomy" id="1340010"/>
    <lineage>
        <taxon>Eukaryota</taxon>
        <taxon>Fungi</taxon>
        <taxon>Dikarya</taxon>
        <taxon>Ascomycota</taxon>
        <taxon>Pezizomycotina</taxon>
        <taxon>Lecanoromycetes</taxon>
        <taxon>OSLEUM clade</taxon>
        <taxon>Lecanoromycetidae</taxon>
        <taxon>Lecanorales</taxon>
        <taxon>Lecanorineae</taxon>
        <taxon>Stereocaulaceae</taxon>
        <taxon>Lepraria</taxon>
    </lineage>
</organism>
<dbReference type="SMART" id="SM00847">
    <property type="entry name" value="HA2"/>
    <property type="match status" value="1"/>
</dbReference>
<comment type="caution">
    <text evidence="10">The sequence shown here is derived from an EMBL/GenBank/DDBJ whole genome shotgun (WGS) entry which is preliminary data.</text>
</comment>
<dbReference type="InterPro" id="IPR027417">
    <property type="entry name" value="P-loop_NTPase"/>
</dbReference>
<feature type="region of interest" description="Disordered" evidence="7">
    <location>
        <begin position="27"/>
        <end position="149"/>
    </location>
</feature>
<dbReference type="EMBL" id="JBHFEH010000065">
    <property type="protein sequence ID" value="KAL2049386.1"/>
    <property type="molecule type" value="Genomic_DNA"/>
</dbReference>
<dbReference type="CDD" id="cd18791">
    <property type="entry name" value="SF2_C_RHA"/>
    <property type="match status" value="1"/>
</dbReference>
<feature type="compositionally biased region" description="Low complexity" evidence="7">
    <location>
        <begin position="83"/>
        <end position="111"/>
    </location>
</feature>
<dbReference type="Proteomes" id="UP001590951">
    <property type="component" value="Unassembled WGS sequence"/>
</dbReference>
<dbReference type="Gene3D" id="3.40.50.300">
    <property type="entry name" value="P-loop containing nucleotide triphosphate hydrolases"/>
    <property type="match status" value="2"/>
</dbReference>
<dbReference type="PROSITE" id="PS51192">
    <property type="entry name" value="HELICASE_ATP_BIND_1"/>
    <property type="match status" value="1"/>
</dbReference>
<evidence type="ECO:0000256" key="2">
    <source>
        <dbReference type="ARBA" id="ARBA00012552"/>
    </source>
</evidence>
<evidence type="ECO:0000256" key="6">
    <source>
        <dbReference type="ARBA" id="ARBA00022840"/>
    </source>
</evidence>
<dbReference type="Pfam" id="PF21010">
    <property type="entry name" value="HA2_C"/>
    <property type="match status" value="1"/>
</dbReference>
<evidence type="ECO:0000313" key="10">
    <source>
        <dbReference type="EMBL" id="KAL2049386.1"/>
    </source>
</evidence>
<dbReference type="InterPro" id="IPR011545">
    <property type="entry name" value="DEAD/DEAH_box_helicase_dom"/>
</dbReference>
<feature type="compositionally biased region" description="Polar residues" evidence="7">
    <location>
        <begin position="65"/>
        <end position="76"/>
    </location>
</feature>
<evidence type="ECO:0000256" key="7">
    <source>
        <dbReference type="SAM" id="MobiDB-lite"/>
    </source>
</evidence>
<keyword evidence="5" id="KW-0347">Helicase</keyword>
<dbReference type="PROSITE" id="PS00690">
    <property type="entry name" value="DEAH_ATP_HELICASE"/>
    <property type="match status" value="1"/>
</dbReference>
<accession>A0ABR4AX42</accession>
<dbReference type="SMART" id="SM00487">
    <property type="entry name" value="DEXDc"/>
    <property type="match status" value="1"/>
</dbReference>
<dbReference type="InterPro" id="IPR007502">
    <property type="entry name" value="Helicase-assoc_dom"/>
</dbReference>
<feature type="domain" description="Helicase ATP-binding" evidence="8">
    <location>
        <begin position="561"/>
        <end position="736"/>
    </location>
</feature>
<dbReference type="InterPro" id="IPR048333">
    <property type="entry name" value="HA2_WH"/>
</dbReference>
<dbReference type="Pfam" id="PF04408">
    <property type="entry name" value="WHD_HA2"/>
    <property type="match status" value="1"/>
</dbReference>
<keyword evidence="4" id="KW-0378">Hydrolase</keyword>
<dbReference type="PANTHER" id="PTHR18934:SF99">
    <property type="entry name" value="ATP-DEPENDENT RNA HELICASE DHX37-RELATED"/>
    <property type="match status" value="1"/>
</dbReference>
<dbReference type="PANTHER" id="PTHR18934">
    <property type="entry name" value="ATP-DEPENDENT RNA HELICASE"/>
    <property type="match status" value="1"/>
</dbReference>
<dbReference type="SUPFAM" id="SSF52540">
    <property type="entry name" value="P-loop containing nucleoside triphosphate hydrolases"/>
    <property type="match status" value="1"/>
</dbReference>
<dbReference type="InterPro" id="IPR014001">
    <property type="entry name" value="Helicase_ATP-bd"/>
</dbReference>
<keyword evidence="11" id="KW-1185">Reference proteome</keyword>
<proteinExistence type="inferred from homology"/>
<evidence type="ECO:0000256" key="4">
    <source>
        <dbReference type="ARBA" id="ARBA00022801"/>
    </source>
</evidence>
<gene>
    <name evidence="10" type="ORF">ABVK25_010396</name>
</gene>
<sequence>MIRALMLRTRVMPLAIHPRNVLTLPSRRDLKQKRQSSSAQELKSIHDSERTSAMLHGSPRRSRPDGNSQRASSNKTNQDRSSHPPTSTSSHHPQTKQQSQPLCQKQQQSQPGIRKQPSISGKRKAGASLSQRPAQRRRGNQHAVRPELKDEAFVRRTMHVPTPEDYPNVSPQFFKSMKESLNNVVQGLAELKSDVKTLAGDAFHCTLHYKSAAHEAVVFGEGRTKKAAEYAASLHLAAKLHEQGVLADILDRDSSLNQINKKSVAKAKEEAKSAIMDIYNYAARFDTVPTVRAEIITRKERGRTKKYAQVTADLSDQGIKVTAFGPSPKEAEIRAAQLFKTEAEKYHAERGSEVIVIKDSGALTTDNASKFLEFYKIIRPGVEIRSEHEEKDYVKSLGNGTIHSAQVKLDDAPLGEPVEMTSKKMAEDTALLTAAIALKKGDSGLYPRYLRALRSGNGQILQPILPVRMPVDEDCSLIMRETLLGARKAGLPDEVEEATPVIGVSEARRGGFRQQTAGDEAERRDRSLQQQLTAYLEDPAHEDLRKKKADLPMNQYGAKVLDLVNNNVYSIIVGATGSGKTTQVPQILLEDAIAKGKGSACNIICTQPRRIAATSVARRVAVERVERLQDSVGYHVRFDARLPRESGSITYCTSGILQQQLQHMPDDVMDNVSHLVIDEVHERDMLIDFLLILLKKNVTRRLAQGKSVPQIVLMSATMDTELFANYFKRDVAGKASIACPSLSVPGRTFPVREKHLDEVVKEMRAANPAAELQVMHTDLDSRNFLEAEDKFRMATPTTSGQETSNASRDDVAVIDWKCERKLSEDGVLAVSNEKENAIVPFGLAACTIAHIAKTSQEGAILVFLPGLAEIVKVQELLQDSSLGVDFNDQAKYRIFLLHSSIAASQNTVFELVPEGCRKVILATNIAETSVTIPDVQYVVDTGKLREKQYDQTRRISQLVCTWISKSNAKQRAGRAGRVQNGNYYALYTKQRYESLRAIGLPELLRVDLQEICLQIRAQAFHTPIRDFLAEAIEPPAAKSVDSSVINLQALDALTDDEAITPLGRLLSSLPVHPSLGKMIVLGIIFRCLDPMLVLGAASEERSLFLNPLDARREAQQTKLSFVRGSGSDHIALLNATNELRRIRDEQGERSARNFAHQNFLHWNAFKVIDATANQIEELLVEAGLIPYTAPHNRLRSQYGDHSLNENSYKTPLIKALALAGFHPNLAINTGGPLFRTPGEKNTMLHPSSVNAPKDKKEKFVFDRGTLYAYSAMSRANDGNSIFLRETTQSTPLMATLFGGRLRRNEIRGNVIEVDNWLPFYVQSSDMRTAKTIIEFRKALERLLATAFKDLGKGNCSLSKKKERKFGELAVAFQPEPRERQYLADEKVREIFADGLVDVLDRDVKTTEAVAKRGWGGEFKSLERTDRDKRLERKGVGPWGKGAERERSRTKLPGFYEDLMKI</sequence>
<dbReference type="Pfam" id="PF00271">
    <property type="entry name" value="Helicase_C"/>
    <property type="match status" value="1"/>
</dbReference>
<dbReference type="Pfam" id="PF00270">
    <property type="entry name" value="DEAD"/>
    <property type="match status" value="1"/>
</dbReference>
<keyword evidence="3" id="KW-0547">Nucleotide-binding</keyword>
<dbReference type="InterPro" id="IPR002464">
    <property type="entry name" value="DNA/RNA_helicase_DEAH_CS"/>
</dbReference>
<evidence type="ECO:0000259" key="8">
    <source>
        <dbReference type="PROSITE" id="PS51192"/>
    </source>
</evidence>
<protein>
    <recommendedName>
        <fullName evidence="2">RNA helicase</fullName>
        <ecNumber evidence="2">3.6.4.13</ecNumber>
    </recommendedName>
</protein>
<evidence type="ECO:0000313" key="11">
    <source>
        <dbReference type="Proteomes" id="UP001590951"/>
    </source>
</evidence>
<evidence type="ECO:0000256" key="3">
    <source>
        <dbReference type="ARBA" id="ARBA00022741"/>
    </source>
</evidence>
<evidence type="ECO:0000259" key="9">
    <source>
        <dbReference type="PROSITE" id="PS51194"/>
    </source>
</evidence>